<dbReference type="GO" id="GO:0016020">
    <property type="term" value="C:membrane"/>
    <property type="evidence" value="ECO:0007669"/>
    <property type="project" value="UniProtKB-SubCell"/>
</dbReference>
<feature type="compositionally biased region" description="Basic and acidic residues" evidence="6">
    <location>
        <begin position="1"/>
        <end position="13"/>
    </location>
</feature>
<dbReference type="CDD" id="cd06257">
    <property type="entry name" value="DnaJ"/>
    <property type="match status" value="1"/>
</dbReference>
<dbReference type="InterPro" id="IPR036869">
    <property type="entry name" value="J_dom_sf"/>
</dbReference>
<keyword evidence="5" id="KW-0449">Lipoprotein</keyword>
<evidence type="ECO:0000313" key="10">
    <source>
        <dbReference type="WBParaSite" id="TMUE_3000013157.1"/>
    </source>
</evidence>
<dbReference type="PANTHER" id="PTHR44027:SF7">
    <property type="entry name" value="DNAJ HOMOLOG SUBFAMILY C MEMBER 5 HOMOLOG"/>
    <property type="match status" value="1"/>
</dbReference>
<proteinExistence type="predicted"/>
<dbReference type="WBParaSite" id="TMUE_3000013157.1">
    <property type="protein sequence ID" value="TMUE_3000013157.1"/>
    <property type="gene ID" value="WBGene00285042"/>
</dbReference>
<dbReference type="STRING" id="70415.A0A5S6R1X2"/>
<evidence type="ECO:0000313" key="9">
    <source>
        <dbReference type="Proteomes" id="UP000046395"/>
    </source>
</evidence>
<feature type="region of interest" description="Disordered" evidence="6">
    <location>
        <begin position="193"/>
        <end position="213"/>
    </location>
</feature>
<protein>
    <submittedName>
        <fullName evidence="10">J domain-containing protein</fullName>
    </submittedName>
</protein>
<dbReference type="PRINTS" id="PR00625">
    <property type="entry name" value="JDOMAIN"/>
</dbReference>
<evidence type="ECO:0000256" key="1">
    <source>
        <dbReference type="ARBA" id="ARBA00004635"/>
    </source>
</evidence>
<dbReference type="PROSITE" id="PS00636">
    <property type="entry name" value="DNAJ_1"/>
    <property type="match status" value="1"/>
</dbReference>
<keyword evidence="3" id="KW-0564">Palmitate</keyword>
<evidence type="ECO:0000259" key="8">
    <source>
        <dbReference type="PROSITE" id="PS50076"/>
    </source>
</evidence>
<evidence type="ECO:0000256" key="4">
    <source>
        <dbReference type="ARBA" id="ARBA00023186"/>
    </source>
</evidence>
<feature type="transmembrane region" description="Helical" evidence="7">
    <location>
        <begin position="127"/>
        <end position="152"/>
    </location>
</feature>
<reference evidence="10" key="1">
    <citation type="submission" date="2019-12" db="UniProtKB">
        <authorList>
            <consortium name="WormBaseParasite"/>
        </authorList>
    </citation>
    <scope>IDENTIFICATION</scope>
</reference>
<sequence>MAPSSERDSRDSQKASVNPTDGPPRHRALSSTGNSLYELLGIPKSSDANQIKGTYRKLALQYHPDKNLGNPDASEKFKEISRAYSILSDPNKRRIYDSLGSLGLQASDAFGNSAFVAFLLTNKVFRALFYCIALATCGFCCCCCCFCCYFCCGRFKPTDDPFCDEYPPPDEPSHRLASETGVAMNSSGELNVSYESTSCSRESPEVDVSHGKKLLSDQVSTEYGSIEK</sequence>
<comment type="subcellular location">
    <subcellularLocation>
        <location evidence="1">Membrane</location>
        <topology evidence="1">Lipid-anchor</topology>
    </subcellularLocation>
</comment>
<dbReference type="GO" id="GO:0005737">
    <property type="term" value="C:cytoplasm"/>
    <property type="evidence" value="ECO:0007669"/>
    <property type="project" value="UniProtKB-ARBA"/>
</dbReference>
<accession>A0A5S6R1X2</accession>
<dbReference type="Gene3D" id="1.10.287.110">
    <property type="entry name" value="DnaJ domain"/>
    <property type="match status" value="1"/>
</dbReference>
<dbReference type="SMART" id="SM00271">
    <property type="entry name" value="DnaJ"/>
    <property type="match status" value="1"/>
</dbReference>
<evidence type="ECO:0000256" key="6">
    <source>
        <dbReference type="SAM" id="MobiDB-lite"/>
    </source>
</evidence>
<evidence type="ECO:0000256" key="5">
    <source>
        <dbReference type="ARBA" id="ARBA00023288"/>
    </source>
</evidence>
<evidence type="ECO:0000256" key="2">
    <source>
        <dbReference type="ARBA" id="ARBA00023136"/>
    </source>
</evidence>
<dbReference type="PANTHER" id="PTHR44027">
    <property type="entry name" value="DNAJ HOMOLOG SUBFAMILY C MEMBER 5 HOMOLOG"/>
    <property type="match status" value="1"/>
</dbReference>
<feature type="domain" description="J" evidence="8">
    <location>
        <begin position="35"/>
        <end position="100"/>
    </location>
</feature>
<organism evidence="9 10">
    <name type="scientific">Trichuris muris</name>
    <name type="common">Mouse whipworm</name>
    <dbReference type="NCBI Taxonomy" id="70415"/>
    <lineage>
        <taxon>Eukaryota</taxon>
        <taxon>Metazoa</taxon>
        <taxon>Ecdysozoa</taxon>
        <taxon>Nematoda</taxon>
        <taxon>Enoplea</taxon>
        <taxon>Dorylaimia</taxon>
        <taxon>Trichinellida</taxon>
        <taxon>Trichuridae</taxon>
        <taxon>Trichuris</taxon>
    </lineage>
</organism>
<dbReference type="InterPro" id="IPR051434">
    <property type="entry name" value="DnaJ_C_subfamily_member5"/>
</dbReference>
<feature type="region of interest" description="Disordered" evidence="6">
    <location>
        <begin position="1"/>
        <end position="31"/>
    </location>
</feature>
<keyword evidence="7" id="KW-0812">Transmembrane</keyword>
<keyword evidence="2 7" id="KW-0472">Membrane</keyword>
<keyword evidence="4" id="KW-0143">Chaperone</keyword>
<name>A0A5S6R1X2_TRIMR</name>
<dbReference type="Proteomes" id="UP000046395">
    <property type="component" value="Unassembled WGS sequence"/>
</dbReference>
<evidence type="ECO:0000256" key="3">
    <source>
        <dbReference type="ARBA" id="ARBA00023139"/>
    </source>
</evidence>
<keyword evidence="9" id="KW-1185">Reference proteome</keyword>
<dbReference type="InterPro" id="IPR001623">
    <property type="entry name" value="DnaJ_domain"/>
</dbReference>
<evidence type="ECO:0000256" key="7">
    <source>
        <dbReference type="SAM" id="Phobius"/>
    </source>
</evidence>
<dbReference type="Pfam" id="PF00226">
    <property type="entry name" value="DnaJ"/>
    <property type="match status" value="1"/>
</dbReference>
<dbReference type="SUPFAM" id="SSF46565">
    <property type="entry name" value="Chaperone J-domain"/>
    <property type="match status" value="1"/>
</dbReference>
<dbReference type="InterPro" id="IPR018253">
    <property type="entry name" value="DnaJ_domain_CS"/>
</dbReference>
<keyword evidence="7" id="KW-1133">Transmembrane helix</keyword>
<dbReference type="PROSITE" id="PS50076">
    <property type="entry name" value="DNAJ_2"/>
    <property type="match status" value="1"/>
</dbReference>
<dbReference type="AlphaFoldDB" id="A0A5S6R1X2"/>